<dbReference type="Gene3D" id="3.30.1150.10">
    <property type="match status" value="1"/>
</dbReference>
<dbReference type="NCBIfam" id="TIGR01352">
    <property type="entry name" value="tonB_Cterm"/>
    <property type="match status" value="1"/>
</dbReference>
<gene>
    <name evidence="12" type="ORF">HNR60_003046</name>
</gene>
<evidence type="ECO:0000256" key="4">
    <source>
        <dbReference type="ARBA" id="ARBA00022475"/>
    </source>
</evidence>
<sequence>MSSDEPIDRGLIRVPQATAHHDDDPAAWSSGEWLRLIIAPSLATLLLVGGVYWVRLQLPAGPAGQQQAAIMQVQLLPRAAAPTIPMPASAQSSADEVVGRADVTEAEPTPTSAEVAARPARIRAFEPAELPPPSISAMPAKLNGPANVAAIRFQQILLQHVARYQRYPNAGIGQKLEGRVDAQFSMARDGTVLGIWVKTSSGQQLLDKEAIETIRRAQPLPPIPPGLPDRLNIHVQLVFEPA</sequence>
<dbReference type="InterPro" id="IPR006260">
    <property type="entry name" value="TonB/TolA_C"/>
</dbReference>
<accession>A0A7W7Z5L1</accession>
<keyword evidence="7" id="KW-0653">Protein transport</keyword>
<evidence type="ECO:0000256" key="5">
    <source>
        <dbReference type="ARBA" id="ARBA00022519"/>
    </source>
</evidence>
<evidence type="ECO:0000256" key="10">
    <source>
        <dbReference type="SAM" id="MobiDB-lite"/>
    </source>
</evidence>
<keyword evidence="3" id="KW-0813">Transport</keyword>
<dbReference type="Proteomes" id="UP000542353">
    <property type="component" value="Unassembled WGS sequence"/>
</dbReference>
<name>A0A7W7Z5L1_9BRAD</name>
<evidence type="ECO:0000256" key="1">
    <source>
        <dbReference type="ARBA" id="ARBA00004383"/>
    </source>
</evidence>
<evidence type="ECO:0000256" key="7">
    <source>
        <dbReference type="ARBA" id="ARBA00022927"/>
    </source>
</evidence>
<dbReference type="PROSITE" id="PS52015">
    <property type="entry name" value="TONB_CTD"/>
    <property type="match status" value="1"/>
</dbReference>
<dbReference type="EMBL" id="JACHIH010000019">
    <property type="protein sequence ID" value="MBB5048283.1"/>
    <property type="molecule type" value="Genomic_DNA"/>
</dbReference>
<feature type="compositionally biased region" description="Basic and acidic residues" evidence="10">
    <location>
        <begin position="1"/>
        <end position="11"/>
    </location>
</feature>
<dbReference type="GO" id="GO:0005886">
    <property type="term" value="C:plasma membrane"/>
    <property type="evidence" value="ECO:0007669"/>
    <property type="project" value="UniProtKB-SubCell"/>
</dbReference>
<dbReference type="PANTHER" id="PTHR33446">
    <property type="entry name" value="PROTEIN TONB-RELATED"/>
    <property type="match status" value="1"/>
</dbReference>
<evidence type="ECO:0000313" key="13">
    <source>
        <dbReference type="Proteomes" id="UP000542353"/>
    </source>
</evidence>
<comment type="subcellular location">
    <subcellularLocation>
        <location evidence="1">Cell inner membrane</location>
        <topology evidence="1">Single-pass membrane protein</topology>
        <orientation evidence="1">Periplasmic side</orientation>
    </subcellularLocation>
</comment>
<protein>
    <submittedName>
        <fullName evidence="12">Protein TonB</fullName>
    </submittedName>
</protein>
<keyword evidence="5" id="KW-0997">Cell inner membrane</keyword>
<keyword evidence="4" id="KW-1003">Cell membrane</keyword>
<dbReference type="SUPFAM" id="SSF74653">
    <property type="entry name" value="TolA/TonB C-terminal domain"/>
    <property type="match status" value="1"/>
</dbReference>
<evidence type="ECO:0000256" key="9">
    <source>
        <dbReference type="ARBA" id="ARBA00023136"/>
    </source>
</evidence>
<evidence type="ECO:0000256" key="6">
    <source>
        <dbReference type="ARBA" id="ARBA00022692"/>
    </source>
</evidence>
<keyword evidence="8" id="KW-1133">Transmembrane helix</keyword>
<feature type="region of interest" description="Disordered" evidence="10">
    <location>
        <begin position="1"/>
        <end position="25"/>
    </location>
</feature>
<organism evidence="12 13">
    <name type="scientific">Rhodopseudomonas rhenobacensis</name>
    <dbReference type="NCBI Taxonomy" id="87461"/>
    <lineage>
        <taxon>Bacteria</taxon>
        <taxon>Pseudomonadati</taxon>
        <taxon>Pseudomonadota</taxon>
        <taxon>Alphaproteobacteria</taxon>
        <taxon>Hyphomicrobiales</taxon>
        <taxon>Nitrobacteraceae</taxon>
        <taxon>Rhodopseudomonas</taxon>
    </lineage>
</organism>
<dbReference type="InterPro" id="IPR037682">
    <property type="entry name" value="TonB_C"/>
</dbReference>
<comment type="caution">
    <text evidence="12">The sequence shown here is derived from an EMBL/GenBank/DDBJ whole genome shotgun (WGS) entry which is preliminary data.</text>
</comment>
<evidence type="ECO:0000313" key="12">
    <source>
        <dbReference type="EMBL" id="MBB5048283.1"/>
    </source>
</evidence>
<evidence type="ECO:0000256" key="8">
    <source>
        <dbReference type="ARBA" id="ARBA00022989"/>
    </source>
</evidence>
<dbReference type="RefSeq" id="WP_184258875.1">
    <property type="nucleotide sequence ID" value="NZ_JACHIH010000019.1"/>
</dbReference>
<dbReference type="InterPro" id="IPR051045">
    <property type="entry name" value="TonB-dependent_transducer"/>
</dbReference>
<evidence type="ECO:0000256" key="3">
    <source>
        <dbReference type="ARBA" id="ARBA00022448"/>
    </source>
</evidence>
<keyword evidence="6" id="KW-0812">Transmembrane</keyword>
<evidence type="ECO:0000256" key="2">
    <source>
        <dbReference type="ARBA" id="ARBA00006555"/>
    </source>
</evidence>
<keyword evidence="9" id="KW-0472">Membrane</keyword>
<comment type="similarity">
    <text evidence="2">Belongs to the TonB family.</text>
</comment>
<dbReference type="GO" id="GO:0015031">
    <property type="term" value="P:protein transport"/>
    <property type="evidence" value="ECO:0007669"/>
    <property type="project" value="UniProtKB-KW"/>
</dbReference>
<proteinExistence type="inferred from homology"/>
<dbReference type="AlphaFoldDB" id="A0A7W7Z5L1"/>
<feature type="domain" description="TonB C-terminal" evidence="11">
    <location>
        <begin position="152"/>
        <end position="242"/>
    </location>
</feature>
<keyword evidence="13" id="KW-1185">Reference proteome</keyword>
<reference evidence="12 13" key="1">
    <citation type="submission" date="2020-08" db="EMBL/GenBank/DDBJ databases">
        <title>Genomic Encyclopedia of Type Strains, Phase IV (KMG-IV): sequencing the most valuable type-strain genomes for metagenomic binning, comparative biology and taxonomic classification.</title>
        <authorList>
            <person name="Goeker M."/>
        </authorList>
    </citation>
    <scope>NUCLEOTIDE SEQUENCE [LARGE SCALE GENOMIC DNA]</scope>
    <source>
        <strain evidence="12 13">DSM 12706</strain>
    </source>
</reference>
<evidence type="ECO:0000259" key="11">
    <source>
        <dbReference type="PROSITE" id="PS52015"/>
    </source>
</evidence>
<dbReference type="GO" id="GO:0055085">
    <property type="term" value="P:transmembrane transport"/>
    <property type="evidence" value="ECO:0007669"/>
    <property type="project" value="InterPro"/>
</dbReference>
<dbReference type="Pfam" id="PF03544">
    <property type="entry name" value="TonB_C"/>
    <property type="match status" value="1"/>
</dbReference>